<keyword evidence="5 9" id="KW-1133">Transmembrane helix</keyword>
<dbReference type="InterPro" id="IPR036259">
    <property type="entry name" value="MFS_trans_sf"/>
</dbReference>
<evidence type="ECO:0000256" key="1">
    <source>
        <dbReference type="ARBA" id="ARBA00004651"/>
    </source>
</evidence>
<name>C4XNQ8_SOLM1</name>
<evidence type="ECO:0000313" key="12">
    <source>
        <dbReference type="Proteomes" id="UP000009071"/>
    </source>
</evidence>
<dbReference type="PANTHER" id="PTHR43826:SF6">
    <property type="entry name" value="GLYCEROL-3-PHOSPHATE TRANSPORTER"/>
    <property type="match status" value="1"/>
</dbReference>
<dbReference type="PANTHER" id="PTHR43826">
    <property type="entry name" value="GLUCOSE-6-PHOSPHATE EXCHANGER SLC37A4"/>
    <property type="match status" value="1"/>
</dbReference>
<evidence type="ECO:0000256" key="5">
    <source>
        <dbReference type="ARBA" id="ARBA00022989"/>
    </source>
</evidence>
<dbReference type="Gene3D" id="1.20.1250.20">
    <property type="entry name" value="MFS general substrate transporter like domains"/>
    <property type="match status" value="2"/>
</dbReference>
<dbReference type="OrthoDB" id="5315372at2"/>
<dbReference type="RefSeq" id="WP_015860239.1">
    <property type="nucleotide sequence ID" value="NC_012796.1"/>
</dbReference>
<dbReference type="FunFam" id="1.20.1250.20:FF:000007">
    <property type="entry name" value="Glycerol-3-phosphate transporter"/>
    <property type="match status" value="1"/>
</dbReference>
<comment type="similarity">
    <text evidence="2">Belongs to the major facilitator superfamily. Organophosphate:Pi antiporter (OPA) (TC 2.A.1.4) family.</text>
</comment>
<dbReference type="GO" id="GO:0035435">
    <property type="term" value="P:phosphate ion transmembrane transport"/>
    <property type="evidence" value="ECO:0007669"/>
    <property type="project" value="TreeGrafter"/>
</dbReference>
<dbReference type="NCBIfam" id="TIGR00881">
    <property type="entry name" value="2A0104"/>
    <property type="match status" value="1"/>
</dbReference>
<feature type="transmembrane region" description="Helical" evidence="9">
    <location>
        <begin position="292"/>
        <end position="312"/>
    </location>
</feature>
<dbReference type="Pfam" id="PF07690">
    <property type="entry name" value="MFS_1"/>
    <property type="match status" value="1"/>
</dbReference>
<proteinExistence type="inferred from homology"/>
<dbReference type="KEGG" id="dma:DMR_15420"/>
<feature type="transmembrane region" description="Helical" evidence="9">
    <location>
        <begin position="254"/>
        <end position="272"/>
    </location>
</feature>
<dbReference type="GO" id="GO:0005886">
    <property type="term" value="C:plasma membrane"/>
    <property type="evidence" value="ECO:0007669"/>
    <property type="project" value="UniProtKB-SubCell"/>
</dbReference>
<feature type="transmembrane region" description="Helical" evidence="9">
    <location>
        <begin position="64"/>
        <end position="82"/>
    </location>
</feature>
<sequence>MIGFFKPAEHIERLPQDKHGAHYKALRWQIFLSIFFGYAAYYLVRKNISLAVPDLLKLGFTKTDMGFVMSAGAISYGIAKFVMGMVSDRSNPRYFFSAGLLLSGGVMLFMGFSPWAVSSVAIMYALQFVNGWVQGMGWPPCGRTMVHWWSTHERGKIVSVWNVAHNLGGGLVANLAVWGVGYFNEWQAKLYVPAGVAVGIAVLLLITMRDTPQSCGLPPIEEHNNDYPPSYSEDQELEMTTKEIFVKYILPNKYLWYIAIANIFVYFIRYGVLDWAPTYLREVKGFDFKQAGLAYSLYEYAAIPGTILCGWISDQYFKSRRAPAGILFMVPTVLAVAFYWLNKSGSAAIDSWALLAIGFFVYGPVMLIGLHALDLVPKKAAGTAAGLTGLFGYVLGTVVANWVTGWVIQHYGWDWYFGLMLIAGVLAILAIAMTWGHGATSEKRDDNGNGASPEAAKS</sequence>
<feature type="domain" description="Major facilitator superfamily (MFS) profile" evidence="10">
    <location>
        <begin position="30"/>
        <end position="442"/>
    </location>
</feature>
<gene>
    <name evidence="11" type="primary">glpT</name>
    <name evidence="11" type="ordered locus">DMR_15420</name>
</gene>
<feature type="transmembrane region" description="Helical" evidence="9">
    <location>
        <begin position="324"/>
        <end position="341"/>
    </location>
</feature>
<evidence type="ECO:0000256" key="2">
    <source>
        <dbReference type="ARBA" id="ARBA00009598"/>
    </source>
</evidence>
<dbReference type="HOGENOM" id="CLU_001265_31_0_7"/>
<feature type="transmembrane region" description="Helical" evidence="9">
    <location>
        <begin position="94"/>
        <end position="115"/>
    </location>
</feature>
<feature type="transmembrane region" description="Helical" evidence="9">
    <location>
        <begin position="353"/>
        <end position="373"/>
    </location>
</feature>
<dbReference type="CDD" id="cd17345">
    <property type="entry name" value="MFS_GlpT"/>
    <property type="match status" value="1"/>
</dbReference>
<evidence type="ECO:0000313" key="11">
    <source>
        <dbReference type="EMBL" id="BAH75033.1"/>
    </source>
</evidence>
<dbReference type="InterPro" id="IPR021159">
    <property type="entry name" value="Sugar-P_transporter_CS"/>
</dbReference>
<dbReference type="InterPro" id="IPR020846">
    <property type="entry name" value="MFS_dom"/>
</dbReference>
<evidence type="ECO:0000256" key="4">
    <source>
        <dbReference type="ARBA" id="ARBA00022692"/>
    </source>
</evidence>
<dbReference type="SUPFAM" id="SSF103473">
    <property type="entry name" value="MFS general substrate transporter"/>
    <property type="match status" value="1"/>
</dbReference>
<keyword evidence="3" id="KW-1003">Cell membrane</keyword>
<keyword evidence="4 9" id="KW-0812">Transmembrane</keyword>
<dbReference type="EMBL" id="AP010904">
    <property type="protein sequence ID" value="BAH75033.1"/>
    <property type="molecule type" value="Genomic_DNA"/>
</dbReference>
<dbReference type="STRING" id="573370.DMR_15420"/>
<dbReference type="Proteomes" id="UP000009071">
    <property type="component" value="Chromosome"/>
</dbReference>
<dbReference type="InterPro" id="IPR005267">
    <property type="entry name" value="G3P_transporter"/>
</dbReference>
<keyword evidence="12" id="KW-1185">Reference proteome</keyword>
<evidence type="ECO:0000256" key="7">
    <source>
        <dbReference type="NCBIfam" id="TIGR00712"/>
    </source>
</evidence>
<dbReference type="PROSITE" id="PS50850">
    <property type="entry name" value="MFS"/>
    <property type="match status" value="1"/>
</dbReference>
<evidence type="ECO:0000256" key="3">
    <source>
        <dbReference type="ARBA" id="ARBA00022475"/>
    </source>
</evidence>
<dbReference type="GO" id="GO:0061513">
    <property type="term" value="F:glucose 6-phosphate:phosphate antiporter activity"/>
    <property type="evidence" value="ECO:0007669"/>
    <property type="project" value="TreeGrafter"/>
</dbReference>
<evidence type="ECO:0000256" key="6">
    <source>
        <dbReference type="ARBA" id="ARBA00023136"/>
    </source>
</evidence>
<dbReference type="InterPro" id="IPR011701">
    <property type="entry name" value="MFS"/>
</dbReference>
<feature type="transmembrane region" description="Helical" evidence="9">
    <location>
        <begin position="415"/>
        <end position="435"/>
    </location>
</feature>
<dbReference type="PIRSF" id="PIRSF002808">
    <property type="entry name" value="Hexose_phosphate_transp"/>
    <property type="match status" value="1"/>
</dbReference>
<feature type="region of interest" description="Disordered" evidence="8">
    <location>
        <begin position="439"/>
        <end position="458"/>
    </location>
</feature>
<dbReference type="GO" id="GO:0015169">
    <property type="term" value="F:glycerol-3-phosphate transmembrane transporter activity"/>
    <property type="evidence" value="ECO:0007669"/>
    <property type="project" value="UniProtKB-UniRule"/>
</dbReference>
<dbReference type="AlphaFoldDB" id="C4XNQ8"/>
<comment type="subcellular location">
    <subcellularLocation>
        <location evidence="1">Cell membrane</location>
        <topology evidence="1">Multi-pass membrane protein</topology>
    </subcellularLocation>
</comment>
<reference evidence="11 12" key="1">
    <citation type="journal article" date="2009" name="Genome Res.">
        <title>Whole genome sequence of Desulfovibrio magneticus strain RS-1 revealed common gene clusters in magnetotactic bacteria.</title>
        <authorList>
            <person name="Nakazawa H."/>
            <person name="Arakaki A."/>
            <person name="Narita-Yamada S."/>
            <person name="Yashiro I."/>
            <person name="Jinno K."/>
            <person name="Aoki N."/>
            <person name="Tsuruyama A."/>
            <person name="Okamura Y."/>
            <person name="Tanikawa S."/>
            <person name="Fujita N."/>
            <person name="Takeyama H."/>
            <person name="Matsunaga T."/>
        </authorList>
    </citation>
    <scope>NUCLEOTIDE SEQUENCE [LARGE SCALE GENOMIC DNA]</scope>
    <source>
        <strain evidence="12">ATCC 700980 / DSM 13731 / RS-1</strain>
    </source>
</reference>
<dbReference type="InterPro" id="IPR051337">
    <property type="entry name" value="OPA_Antiporter"/>
</dbReference>
<protein>
    <recommendedName>
        <fullName evidence="7">Glycerol-3-phosphate transporter</fullName>
    </recommendedName>
</protein>
<evidence type="ECO:0000259" key="10">
    <source>
        <dbReference type="PROSITE" id="PS50850"/>
    </source>
</evidence>
<accession>C4XNQ8</accession>
<feature type="transmembrane region" description="Helical" evidence="9">
    <location>
        <begin position="380"/>
        <end position="403"/>
    </location>
</feature>
<dbReference type="InterPro" id="IPR000849">
    <property type="entry name" value="Sugar_P_transporter"/>
</dbReference>
<feature type="transmembrane region" description="Helical" evidence="9">
    <location>
        <begin position="190"/>
        <end position="208"/>
    </location>
</feature>
<dbReference type="PROSITE" id="PS00942">
    <property type="entry name" value="GLPT"/>
    <property type="match status" value="1"/>
</dbReference>
<evidence type="ECO:0000256" key="8">
    <source>
        <dbReference type="SAM" id="MobiDB-lite"/>
    </source>
</evidence>
<dbReference type="eggNOG" id="COG2271">
    <property type="taxonomic scope" value="Bacteria"/>
</dbReference>
<evidence type="ECO:0000256" key="9">
    <source>
        <dbReference type="SAM" id="Phobius"/>
    </source>
</evidence>
<feature type="transmembrane region" description="Helical" evidence="9">
    <location>
        <begin position="25"/>
        <end position="44"/>
    </location>
</feature>
<keyword evidence="6 9" id="KW-0472">Membrane</keyword>
<organism evidence="11 12">
    <name type="scientific">Solidesulfovibrio magneticus (strain ATCC 700980 / DSM 13731 / RS-1)</name>
    <name type="common">Desulfovibrio magneticus</name>
    <dbReference type="NCBI Taxonomy" id="573370"/>
    <lineage>
        <taxon>Bacteria</taxon>
        <taxon>Pseudomonadati</taxon>
        <taxon>Thermodesulfobacteriota</taxon>
        <taxon>Desulfovibrionia</taxon>
        <taxon>Desulfovibrionales</taxon>
        <taxon>Desulfovibrionaceae</taxon>
        <taxon>Solidesulfovibrio</taxon>
    </lineage>
</organism>
<dbReference type="NCBIfam" id="TIGR00712">
    <property type="entry name" value="glpT"/>
    <property type="match status" value="1"/>
</dbReference>
<feature type="transmembrane region" description="Helical" evidence="9">
    <location>
        <begin position="160"/>
        <end position="184"/>
    </location>
</feature>